<name>A0A417Z3I3_9MICO</name>
<sequence length="298" mass="32680">MSDLTRREAIAGSGAALTLAMLGAGTAQAARSDGNEPRVVVLPVTPDRVAVVARVHSGEVLTASQGSERRSRTAEKNVAVLGLAVAKSARSRVVVEVAGASRTLDVDTRVEALRASELRVVNKRVALTNKDKPKKLATAGAVVVDARLQHPIKRMIKAAKKDKVDLEAVSGYRSFEYQESLYARYERRDGRKAADTYSARAGHSEHQLGLTIDVRGADALHELEESFKDTPTGKWVAAHAHEFGFVVRYQEGQEKTTGYRAEPWHLRYVGDDVARFLHERRDIKTLEELFDLPAAPGY</sequence>
<dbReference type="Proteomes" id="UP000285376">
    <property type="component" value="Unassembled WGS sequence"/>
</dbReference>
<protein>
    <submittedName>
        <fullName evidence="3">D-alanyl-D-alanine carboxypeptidase family protein</fullName>
    </submittedName>
</protein>
<proteinExistence type="predicted"/>
<keyword evidence="3" id="KW-0121">Carboxypeptidase</keyword>
<dbReference type="InterPro" id="IPR003709">
    <property type="entry name" value="VanY-like_core_dom"/>
</dbReference>
<evidence type="ECO:0000313" key="3">
    <source>
        <dbReference type="EMBL" id="RHW45243.1"/>
    </source>
</evidence>
<dbReference type="InterPro" id="IPR006311">
    <property type="entry name" value="TAT_signal"/>
</dbReference>
<reference evidence="3 4" key="1">
    <citation type="submission" date="2018-08" db="EMBL/GenBank/DDBJ databases">
        <title>Whole genome sequence analysis of Dermacoccus abyssi bacteria isolated from Deep Mariana trench Micromonospora spp reveals genes involved in the environmental adaptation and production of secondary metabolites.</title>
        <authorList>
            <person name="Abdel-Mageed W.M."/>
            <person name="Lehri B."/>
            <person name="Nouioui I."/>
            <person name="Goodfellow I."/>
            <person name="Jaspars M."/>
            <person name="Karlyshev A."/>
        </authorList>
    </citation>
    <scope>NUCLEOTIDE SEQUENCE [LARGE SCALE GENOMIC DNA]</scope>
    <source>
        <strain evidence="3 4">MT1.1</strain>
    </source>
</reference>
<dbReference type="InterPro" id="IPR009045">
    <property type="entry name" value="Zn_M74/Hedgehog-like"/>
</dbReference>
<accession>A0A417Z3I3</accession>
<feature type="chain" id="PRO_5019102805" evidence="1">
    <location>
        <begin position="30"/>
        <end position="298"/>
    </location>
</feature>
<dbReference type="AlphaFoldDB" id="A0A417Z3I3"/>
<dbReference type="Pfam" id="PF02557">
    <property type="entry name" value="VanY"/>
    <property type="match status" value="1"/>
</dbReference>
<dbReference type="Gene3D" id="3.30.1380.10">
    <property type="match status" value="1"/>
</dbReference>
<dbReference type="PANTHER" id="PTHR34385:SF1">
    <property type="entry name" value="PEPTIDOGLYCAN L-ALANYL-D-GLUTAMATE ENDOPEPTIDASE CWLK"/>
    <property type="match status" value="1"/>
</dbReference>
<organism evidence="3 4">
    <name type="scientific">Dermacoccus abyssi</name>
    <dbReference type="NCBI Taxonomy" id="322596"/>
    <lineage>
        <taxon>Bacteria</taxon>
        <taxon>Bacillati</taxon>
        <taxon>Actinomycetota</taxon>
        <taxon>Actinomycetes</taxon>
        <taxon>Micrococcales</taxon>
        <taxon>Dermacoccaceae</taxon>
        <taxon>Dermacoccus</taxon>
    </lineage>
</organism>
<dbReference type="GO" id="GO:0004180">
    <property type="term" value="F:carboxypeptidase activity"/>
    <property type="evidence" value="ECO:0007669"/>
    <property type="project" value="UniProtKB-KW"/>
</dbReference>
<evidence type="ECO:0000313" key="4">
    <source>
        <dbReference type="Proteomes" id="UP000285376"/>
    </source>
</evidence>
<dbReference type="GO" id="GO:0006508">
    <property type="term" value="P:proteolysis"/>
    <property type="evidence" value="ECO:0007669"/>
    <property type="project" value="InterPro"/>
</dbReference>
<feature type="domain" description="D-alanyl-D-alanine carboxypeptidase-like core" evidence="2">
    <location>
        <begin position="145"/>
        <end position="271"/>
    </location>
</feature>
<keyword evidence="3" id="KW-0378">Hydrolase</keyword>
<dbReference type="RefSeq" id="WP_118913855.1">
    <property type="nucleotide sequence ID" value="NZ_CBCRVH010000011.1"/>
</dbReference>
<dbReference type="EMBL" id="QWLM01000011">
    <property type="protein sequence ID" value="RHW45243.1"/>
    <property type="molecule type" value="Genomic_DNA"/>
</dbReference>
<feature type="signal peptide" evidence="1">
    <location>
        <begin position="1"/>
        <end position="29"/>
    </location>
</feature>
<dbReference type="InterPro" id="IPR058193">
    <property type="entry name" value="VanY/YodJ_core_dom"/>
</dbReference>
<dbReference type="SUPFAM" id="SSF55166">
    <property type="entry name" value="Hedgehog/DD-peptidase"/>
    <property type="match status" value="1"/>
</dbReference>
<keyword evidence="3" id="KW-0645">Protease</keyword>
<dbReference type="PROSITE" id="PS51318">
    <property type="entry name" value="TAT"/>
    <property type="match status" value="1"/>
</dbReference>
<dbReference type="PANTHER" id="PTHR34385">
    <property type="entry name" value="D-ALANYL-D-ALANINE CARBOXYPEPTIDASE"/>
    <property type="match status" value="1"/>
</dbReference>
<evidence type="ECO:0000256" key="1">
    <source>
        <dbReference type="SAM" id="SignalP"/>
    </source>
</evidence>
<keyword evidence="1" id="KW-0732">Signal</keyword>
<evidence type="ECO:0000259" key="2">
    <source>
        <dbReference type="Pfam" id="PF02557"/>
    </source>
</evidence>
<comment type="caution">
    <text evidence="3">The sequence shown here is derived from an EMBL/GenBank/DDBJ whole genome shotgun (WGS) entry which is preliminary data.</text>
</comment>
<dbReference type="CDD" id="cd14852">
    <property type="entry name" value="LD-carboxypeptidase"/>
    <property type="match status" value="1"/>
</dbReference>
<gene>
    <name evidence="3" type="ORF">D1832_10385</name>
</gene>
<dbReference type="InterPro" id="IPR052179">
    <property type="entry name" value="DD-CPase-like"/>
</dbReference>